<protein>
    <submittedName>
        <fullName evidence="2">Uncharacterized protein</fullName>
    </submittedName>
</protein>
<feature type="region of interest" description="Disordered" evidence="1">
    <location>
        <begin position="148"/>
        <end position="173"/>
    </location>
</feature>
<evidence type="ECO:0000313" key="3">
    <source>
        <dbReference type="Proteomes" id="UP000821866"/>
    </source>
</evidence>
<dbReference type="AlphaFoldDB" id="A0A9J6CYH1"/>
<reference evidence="2" key="1">
    <citation type="journal article" date="2020" name="Cell">
        <title>Large-Scale Comparative Analyses of Tick Genomes Elucidate Their Genetic Diversity and Vector Capacities.</title>
        <authorList>
            <consortium name="Tick Genome and Microbiome Consortium (TIGMIC)"/>
            <person name="Jia N."/>
            <person name="Wang J."/>
            <person name="Shi W."/>
            <person name="Du L."/>
            <person name="Sun Y."/>
            <person name="Zhan W."/>
            <person name="Jiang J.F."/>
            <person name="Wang Q."/>
            <person name="Zhang B."/>
            <person name="Ji P."/>
            <person name="Bell-Sakyi L."/>
            <person name="Cui X.M."/>
            <person name="Yuan T.T."/>
            <person name="Jiang B.G."/>
            <person name="Yang W.F."/>
            <person name="Lam T.T."/>
            <person name="Chang Q.C."/>
            <person name="Ding S.J."/>
            <person name="Wang X.J."/>
            <person name="Zhu J.G."/>
            <person name="Ruan X.D."/>
            <person name="Zhao L."/>
            <person name="Wei J.T."/>
            <person name="Ye R.Z."/>
            <person name="Que T.C."/>
            <person name="Du C.H."/>
            <person name="Zhou Y.H."/>
            <person name="Cheng J.X."/>
            <person name="Dai P.F."/>
            <person name="Guo W.B."/>
            <person name="Han X.H."/>
            <person name="Huang E.J."/>
            <person name="Li L.F."/>
            <person name="Wei W."/>
            <person name="Gao Y.C."/>
            <person name="Liu J.Z."/>
            <person name="Shao H.Z."/>
            <person name="Wang X."/>
            <person name="Wang C.C."/>
            <person name="Yang T.C."/>
            <person name="Huo Q.B."/>
            <person name="Li W."/>
            <person name="Chen H.Y."/>
            <person name="Chen S.E."/>
            <person name="Zhou L.G."/>
            <person name="Ni X.B."/>
            <person name="Tian J.H."/>
            <person name="Sheng Y."/>
            <person name="Liu T."/>
            <person name="Pan Y.S."/>
            <person name="Xia L.Y."/>
            <person name="Li J."/>
            <person name="Zhao F."/>
            <person name="Cao W.C."/>
        </authorList>
    </citation>
    <scope>NUCLEOTIDE SEQUENCE</scope>
    <source>
        <strain evidence="2">Rmic-2018</strain>
    </source>
</reference>
<organism evidence="2 3">
    <name type="scientific">Rhipicephalus microplus</name>
    <name type="common">Cattle tick</name>
    <name type="synonym">Boophilus microplus</name>
    <dbReference type="NCBI Taxonomy" id="6941"/>
    <lineage>
        <taxon>Eukaryota</taxon>
        <taxon>Metazoa</taxon>
        <taxon>Ecdysozoa</taxon>
        <taxon>Arthropoda</taxon>
        <taxon>Chelicerata</taxon>
        <taxon>Arachnida</taxon>
        <taxon>Acari</taxon>
        <taxon>Parasitiformes</taxon>
        <taxon>Ixodida</taxon>
        <taxon>Ixodoidea</taxon>
        <taxon>Ixodidae</taxon>
        <taxon>Rhipicephalinae</taxon>
        <taxon>Rhipicephalus</taxon>
        <taxon>Boophilus</taxon>
    </lineage>
</organism>
<comment type="caution">
    <text evidence="2">The sequence shown here is derived from an EMBL/GenBank/DDBJ whole genome shotgun (WGS) entry which is preliminary data.</text>
</comment>
<gene>
    <name evidence="2" type="ORF">HPB51_028097</name>
</gene>
<dbReference type="EMBL" id="JABSTU010004751">
    <property type="protein sequence ID" value="KAH7957917.1"/>
    <property type="molecule type" value="Genomic_DNA"/>
</dbReference>
<dbReference type="Proteomes" id="UP000821866">
    <property type="component" value="Unassembled WGS sequence"/>
</dbReference>
<evidence type="ECO:0000313" key="2">
    <source>
        <dbReference type="EMBL" id="KAH7957917.1"/>
    </source>
</evidence>
<accession>A0A9J6CYH1</accession>
<evidence type="ECO:0000256" key="1">
    <source>
        <dbReference type="SAM" id="MobiDB-lite"/>
    </source>
</evidence>
<sequence>MLDLKVIKLDGKEYEVKTYMAAPESCGKGVVRGLDIRLSERELELAFSHEENRPILCVRRMGNFTSVIIPFVEDYVPKWMICFGTPMKCFFYKKSYERLRRGLPPKDHECTPRGRLCGKDHVTRDKMCEKLFQAPYIVKKRQWEMKLEEAREQEERHKAEEDTPRHSKTDGSR</sequence>
<reference evidence="2" key="2">
    <citation type="submission" date="2021-09" db="EMBL/GenBank/DDBJ databases">
        <authorList>
            <person name="Jia N."/>
            <person name="Wang J."/>
            <person name="Shi W."/>
            <person name="Du L."/>
            <person name="Sun Y."/>
            <person name="Zhan W."/>
            <person name="Jiang J."/>
            <person name="Wang Q."/>
            <person name="Zhang B."/>
            <person name="Ji P."/>
            <person name="Sakyi L.B."/>
            <person name="Cui X."/>
            <person name="Yuan T."/>
            <person name="Jiang B."/>
            <person name="Yang W."/>
            <person name="Lam T.T.-Y."/>
            <person name="Chang Q."/>
            <person name="Ding S."/>
            <person name="Wang X."/>
            <person name="Zhu J."/>
            <person name="Ruan X."/>
            <person name="Zhao L."/>
            <person name="Wei J."/>
            <person name="Que T."/>
            <person name="Du C."/>
            <person name="Cheng J."/>
            <person name="Dai P."/>
            <person name="Han X."/>
            <person name="Huang E."/>
            <person name="Gao Y."/>
            <person name="Liu J."/>
            <person name="Shao H."/>
            <person name="Ye R."/>
            <person name="Li L."/>
            <person name="Wei W."/>
            <person name="Wang X."/>
            <person name="Wang C."/>
            <person name="Huo Q."/>
            <person name="Li W."/>
            <person name="Guo W."/>
            <person name="Chen H."/>
            <person name="Chen S."/>
            <person name="Zhou L."/>
            <person name="Zhou L."/>
            <person name="Ni X."/>
            <person name="Tian J."/>
            <person name="Zhou Y."/>
            <person name="Sheng Y."/>
            <person name="Liu T."/>
            <person name="Pan Y."/>
            <person name="Xia L."/>
            <person name="Li J."/>
            <person name="Zhao F."/>
            <person name="Cao W."/>
        </authorList>
    </citation>
    <scope>NUCLEOTIDE SEQUENCE</scope>
    <source>
        <strain evidence="2">Rmic-2018</strain>
        <tissue evidence="2">Larvae</tissue>
    </source>
</reference>
<name>A0A9J6CYH1_RHIMP</name>
<proteinExistence type="predicted"/>
<keyword evidence="3" id="KW-1185">Reference proteome</keyword>